<feature type="transmembrane region" description="Helical" evidence="1">
    <location>
        <begin position="103"/>
        <end position="122"/>
    </location>
</feature>
<comment type="caution">
    <text evidence="3">The sequence shown here is derived from an EMBL/GenBank/DDBJ whole genome shotgun (WGS) entry which is preliminary data.</text>
</comment>
<gene>
    <name evidence="3" type="ORF">K493DRAFT_319524</name>
</gene>
<keyword evidence="1" id="KW-1133">Transmembrane helix</keyword>
<sequence>MILSIIYILWVTLWTYQTTSSERINEVKPDLPPIQYLSNNSSDISPTEPLPHCIWDQVPTGDRIRSALRRITIYPLACAVLQAIFVTFGVLSMLDWSRYSARLMLVVLTAIHGIVHSVTFVWDPTVQVCLNTLSTDLLEQYQSHPRQGVRSRLIYYFCKLLSAVDQTKSLQQQLSSQSRADLQARQTRPETIFANSKFDLTLKTPTRAHFFNPSEASLDQLLTRSPERNAHVEYI</sequence>
<proteinExistence type="predicted"/>
<feature type="transmembrane region" description="Helical" evidence="1">
    <location>
        <begin position="71"/>
        <end position="91"/>
    </location>
</feature>
<dbReference type="Proteomes" id="UP000193498">
    <property type="component" value="Unassembled WGS sequence"/>
</dbReference>
<dbReference type="InParanoid" id="A0A1Y1XRI3"/>
<dbReference type="AlphaFoldDB" id="A0A1Y1XRI3"/>
<feature type="chain" id="PRO_5012756430" evidence="2">
    <location>
        <begin position="22"/>
        <end position="235"/>
    </location>
</feature>
<feature type="signal peptide" evidence="2">
    <location>
        <begin position="1"/>
        <end position="21"/>
    </location>
</feature>
<name>A0A1Y1XRI3_9FUNG</name>
<evidence type="ECO:0000313" key="3">
    <source>
        <dbReference type="EMBL" id="ORX88368.1"/>
    </source>
</evidence>
<evidence type="ECO:0000313" key="4">
    <source>
        <dbReference type="Proteomes" id="UP000193498"/>
    </source>
</evidence>
<keyword evidence="2" id="KW-0732">Signal</keyword>
<accession>A0A1Y1XRI3</accession>
<evidence type="ECO:0000256" key="2">
    <source>
        <dbReference type="SAM" id="SignalP"/>
    </source>
</evidence>
<organism evidence="3 4">
    <name type="scientific">Basidiobolus meristosporus CBS 931.73</name>
    <dbReference type="NCBI Taxonomy" id="1314790"/>
    <lineage>
        <taxon>Eukaryota</taxon>
        <taxon>Fungi</taxon>
        <taxon>Fungi incertae sedis</taxon>
        <taxon>Zoopagomycota</taxon>
        <taxon>Entomophthoromycotina</taxon>
        <taxon>Basidiobolomycetes</taxon>
        <taxon>Basidiobolales</taxon>
        <taxon>Basidiobolaceae</taxon>
        <taxon>Basidiobolus</taxon>
    </lineage>
</organism>
<evidence type="ECO:0000256" key="1">
    <source>
        <dbReference type="SAM" id="Phobius"/>
    </source>
</evidence>
<reference evidence="3 4" key="1">
    <citation type="submission" date="2016-07" db="EMBL/GenBank/DDBJ databases">
        <title>Pervasive Adenine N6-methylation of Active Genes in Fungi.</title>
        <authorList>
            <consortium name="DOE Joint Genome Institute"/>
            <person name="Mondo S.J."/>
            <person name="Dannebaum R.O."/>
            <person name="Kuo R.C."/>
            <person name="Labutti K."/>
            <person name="Haridas S."/>
            <person name="Kuo A."/>
            <person name="Salamov A."/>
            <person name="Ahrendt S.R."/>
            <person name="Lipzen A."/>
            <person name="Sullivan W."/>
            <person name="Andreopoulos W.B."/>
            <person name="Clum A."/>
            <person name="Lindquist E."/>
            <person name="Daum C."/>
            <person name="Ramamoorthy G.K."/>
            <person name="Gryganskyi A."/>
            <person name="Culley D."/>
            <person name="Magnuson J.K."/>
            <person name="James T.Y."/>
            <person name="O'Malley M.A."/>
            <person name="Stajich J.E."/>
            <person name="Spatafora J.W."/>
            <person name="Visel A."/>
            <person name="Grigoriev I.V."/>
        </authorList>
    </citation>
    <scope>NUCLEOTIDE SEQUENCE [LARGE SCALE GENOMIC DNA]</scope>
    <source>
        <strain evidence="3 4">CBS 931.73</strain>
    </source>
</reference>
<protein>
    <submittedName>
        <fullName evidence="3">Uncharacterized protein</fullName>
    </submittedName>
</protein>
<keyword evidence="4" id="KW-1185">Reference proteome</keyword>
<keyword evidence="1" id="KW-0472">Membrane</keyword>
<dbReference type="EMBL" id="MCFE01000534">
    <property type="protein sequence ID" value="ORX88368.1"/>
    <property type="molecule type" value="Genomic_DNA"/>
</dbReference>
<keyword evidence="1" id="KW-0812">Transmembrane</keyword>